<dbReference type="Gene3D" id="3.40.5.50">
    <property type="match status" value="1"/>
</dbReference>
<organism evidence="11 12">
    <name type="scientific">Protomyces lactucae-debilis</name>
    <dbReference type="NCBI Taxonomy" id="2754530"/>
    <lineage>
        <taxon>Eukaryota</taxon>
        <taxon>Fungi</taxon>
        <taxon>Dikarya</taxon>
        <taxon>Ascomycota</taxon>
        <taxon>Taphrinomycotina</taxon>
        <taxon>Taphrinomycetes</taxon>
        <taxon>Taphrinales</taxon>
        <taxon>Protomycetaceae</taxon>
        <taxon>Protomyces</taxon>
    </lineage>
</organism>
<accession>A0A1Y2FFF6</accession>
<dbReference type="OrthoDB" id="1938138at2759"/>
<dbReference type="GO" id="GO:0006260">
    <property type="term" value="P:DNA replication"/>
    <property type="evidence" value="ECO:0007669"/>
    <property type="project" value="UniProtKB-KW"/>
</dbReference>
<dbReference type="RefSeq" id="XP_040725534.1">
    <property type="nucleotide sequence ID" value="XM_040867728.1"/>
</dbReference>
<dbReference type="STRING" id="56484.A0A1Y2FFF6"/>
<dbReference type="GeneID" id="63784327"/>
<evidence type="ECO:0000259" key="9">
    <source>
        <dbReference type="Pfam" id="PF05916"/>
    </source>
</evidence>
<dbReference type="EMBL" id="MCFI01000009">
    <property type="protein sequence ID" value="ORY82663.1"/>
    <property type="molecule type" value="Genomic_DNA"/>
</dbReference>
<evidence type="ECO:0000256" key="7">
    <source>
        <dbReference type="PIRNR" id="PIRNR028998"/>
    </source>
</evidence>
<evidence type="ECO:0000256" key="1">
    <source>
        <dbReference type="ARBA" id="ARBA00004123"/>
    </source>
</evidence>
<keyword evidence="12" id="KW-1185">Reference proteome</keyword>
<dbReference type="Gene3D" id="1.20.58.1020">
    <property type="match status" value="1"/>
</dbReference>
<dbReference type="PANTHER" id="PTHR12772:SF0">
    <property type="entry name" value="DNA REPLICATION COMPLEX GINS PROTEIN PSF2"/>
    <property type="match status" value="1"/>
</dbReference>
<evidence type="ECO:0000256" key="5">
    <source>
        <dbReference type="ARBA" id="ARBA00022829"/>
    </source>
</evidence>
<dbReference type="OMA" id="GPYYMEL"/>
<dbReference type="SUPFAM" id="SSF158573">
    <property type="entry name" value="GINS helical bundle-like"/>
    <property type="match status" value="1"/>
</dbReference>
<feature type="region of interest" description="Disordered" evidence="8">
    <location>
        <begin position="184"/>
        <end position="209"/>
    </location>
</feature>
<comment type="similarity">
    <text evidence="2 7">Belongs to the GINS2/PSF2 family.</text>
</comment>
<feature type="domain" description="GINS subunit" evidence="9">
    <location>
        <begin position="78"/>
        <end position="182"/>
    </location>
</feature>
<dbReference type="InterPro" id="IPR021151">
    <property type="entry name" value="GINS_A"/>
</dbReference>
<evidence type="ECO:0000256" key="3">
    <source>
        <dbReference type="ARBA" id="ARBA00015139"/>
    </source>
</evidence>
<keyword evidence="5" id="KW-0159">Chromosome partition</keyword>
<protein>
    <recommendedName>
        <fullName evidence="3 7">DNA replication complex GINS protein PSF2</fullName>
    </recommendedName>
</protein>
<keyword evidence="4 7" id="KW-0235">DNA replication</keyword>
<comment type="subcellular location">
    <subcellularLocation>
        <location evidence="1 7">Nucleus</location>
    </subcellularLocation>
</comment>
<name>A0A1Y2FFF6_PROLT</name>
<gene>
    <name evidence="11" type="ORF">BCR37DRAFT_346914</name>
</gene>
<dbReference type="PANTHER" id="PTHR12772">
    <property type="entry name" value="DNA REPLICATION COMPLEX GINS PROTEIN PSF2"/>
    <property type="match status" value="1"/>
</dbReference>
<dbReference type="InterPro" id="IPR036224">
    <property type="entry name" value="GINS_bundle-like_dom_sf"/>
</dbReference>
<dbReference type="PIRSF" id="PIRSF028998">
    <property type="entry name" value="GINS_Psf2_subgr"/>
    <property type="match status" value="1"/>
</dbReference>
<reference evidence="11 12" key="1">
    <citation type="submission" date="2016-07" db="EMBL/GenBank/DDBJ databases">
        <title>Pervasive Adenine N6-methylation of Active Genes in Fungi.</title>
        <authorList>
            <consortium name="DOE Joint Genome Institute"/>
            <person name="Mondo S.J."/>
            <person name="Dannebaum R.O."/>
            <person name="Kuo R.C."/>
            <person name="Labutti K."/>
            <person name="Haridas S."/>
            <person name="Kuo A."/>
            <person name="Salamov A."/>
            <person name="Ahrendt S.R."/>
            <person name="Lipzen A."/>
            <person name="Sullivan W."/>
            <person name="Andreopoulos W.B."/>
            <person name="Clum A."/>
            <person name="Lindquist E."/>
            <person name="Daum C."/>
            <person name="Ramamoorthy G.K."/>
            <person name="Gryganskyi A."/>
            <person name="Culley D."/>
            <person name="Magnuson J.K."/>
            <person name="James T.Y."/>
            <person name="O'Malley M.A."/>
            <person name="Stajich J.E."/>
            <person name="Spatafora J.W."/>
            <person name="Visel A."/>
            <person name="Grigoriev I.V."/>
        </authorList>
    </citation>
    <scope>NUCLEOTIDE SEQUENCE [LARGE SCALE GENOMIC DNA]</scope>
    <source>
        <strain evidence="11 12">12-1054</strain>
    </source>
</reference>
<dbReference type="CDD" id="cd11712">
    <property type="entry name" value="GINS_A_psf2"/>
    <property type="match status" value="1"/>
</dbReference>
<evidence type="ECO:0000256" key="6">
    <source>
        <dbReference type="ARBA" id="ARBA00023242"/>
    </source>
</evidence>
<dbReference type="AlphaFoldDB" id="A0A1Y2FFF6"/>
<evidence type="ECO:0000256" key="8">
    <source>
        <dbReference type="SAM" id="MobiDB-lite"/>
    </source>
</evidence>
<dbReference type="FunFam" id="3.40.5.50:FF:000001">
    <property type="entry name" value="DNA replication complex GINS protein PSF2"/>
    <property type="match status" value="1"/>
</dbReference>
<dbReference type="InterPro" id="IPR007257">
    <property type="entry name" value="GINS_Psf2"/>
</dbReference>
<dbReference type="GO" id="GO:0000811">
    <property type="term" value="C:GINS complex"/>
    <property type="evidence" value="ECO:0007669"/>
    <property type="project" value="TreeGrafter"/>
</dbReference>
<dbReference type="SUPFAM" id="SSF160059">
    <property type="entry name" value="PriA/YqbF domain"/>
    <property type="match status" value="1"/>
</dbReference>
<dbReference type="InterPro" id="IPR056784">
    <property type="entry name" value="PSF2_N"/>
</dbReference>
<proteinExistence type="inferred from homology"/>
<dbReference type="FunFam" id="1.20.58.1020:FF:000001">
    <property type="entry name" value="DNA replication complex GINS protein PSF2"/>
    <property type="match status" value="1"/>
</dbReference>
<evidence type="ECO:0000259" key="10">
    <source>
        <dbReference type="Pfam" id="PF25005"/>
    </source>
</evidence>
<feature type="domain" description="DNA replication complex GINS protein PSF2 N-terminal" evidence="10">
    <location>
        <begin position="13"/>
        <end position="71"/>
    </location>
</feature>
<dbReference type="GO" id="GO:0007059">
    <property type="term" value="P:chromosome segregation"/>
    <property type="evidence" value="ECO:0007669"/>
    <property type="project" value="UniProtKB-KW"/>
</dbReference>
<evidence type="ECO:0000313" key="11">
    <source>
        <dbReference type="EMBL" id="ORY82663.1"/>
    </source>
</evidence>
<dbReference type="CDD" id="cd21694">
    <property type="entry name" value="GINS_B_Psf2"/>
    <property type="match status" value="1"/>
</dbReference>
<comment type="caution">
    <text evidence="11">The sequence shown here is derived from an EMBL/GenBank/DDBJ whole genome shotgun (WGS) entry which is preliminary data.</text>
</comment>
<dbReference type="Pfam" id="PF25005">
    <property type="entry name" value="PSF2_N"/>
    <property type="match status" value="1"/>
</dbReference>
<keyword evidence="6 7" id="KW-0539">Nucleus</keyword>
<evidence type="ECO:0000256" key="2">
    <source>
        <dbReference type="ARBA" id="ARBA00010565"/>
    </source>
</evidence>
<sequence>MALPAHLTETFMPAEIAFMAEQQLVEIVPRQQLEQLPLIGGTVSRMRPPQRAQVPLWLALLLKRQRRATLVPPDWMASEWLQARLDEEVKTDAEGQPSGFSKLPLRWLEMSDLILDVAEDDIPESNLVKRLLRDLREARQAKARDGLEVLEDRILHLDNLGLMEVNELRPLFAKTMDMLRQLTETKAEDEPADDDLMADAGSQSDDDSD</sequence>
<dbReference type="Proteomes" id="UP000193685">
    <property type="component" value="Unassembled WGS sequence"/>
</dbReference>
<evidence type="ECO:0000256" key="4">
    <source>
        <dbReference type="ARBA" id="ARBA00022705"/>
    </source>
</evidence>
<dbReference type="Pfam" id="PF05916">
    <property type="entry name" value="Sld5"/>
    <property type="match status" value="1"/>
</dbReference>
<dbReference type="GO" id="GO:0000727">
    <property type="term" value="P:double-strand break repair via break-induced replication"/>
    <property type="evidence" value="ECO:0007669"/>
    <property type="project" value="TreeGrafter"/>
</dbReference>
<evidence type="ECO:0000313" key="12">
    <source>
        <dbReference type="Proteomes" id="UP000193685"/>
    </source>
</evidence>
<comment type="subunit">
    <text evidence="7">Component of the GINS complex.</text>
</comment>